<evidence type="ECO:0000313" key="5">
    <source>
        <dbReference type="Proteomes" id="UP000555838"/>
    </source>
</evidence>
<reference evidence="4 5" key="1">
    <citation type="submission" date="2020-08" db="EMBL/GenBank/DDBJ databases">
        <title>Genomic Encyclopedia of Type Strains, Phase IV (KMG-IV): sequencing the most valuable type-strain genomes for metagenomic binning, comparative biology and taxonomic classification.</title>
        <authorList>
            <person name="Goeker M."/>
        </authorList>
    </citation>
    <scope>NUCLEOTIDE SEQUENCE [LARGE SCALE GENOMIC DNA]</scope>
    <source>
        <strain evidence="4 5">DSM 24625</strain>
    </source>
</reference>
<keyword evidence="4" id="KW-0269">Exonuclease</keyword>
<feature type="region of interest" description="Disordered" evidence="2">
    <location>
        <begin position="156"/>
        <end position="200"/>
    </location>
</feature>
<dbReference type="PROSITE" id="PS51257">
    <property type="entry name" value="PROKAR_LIPOPROTEIN"/>
    <property type="match status" value="1"/>
</dbReference>
<dbReference type="GO" id="GO:0004527">
    <property type="term" value="F:exonuclease activity"/>
    <property type="evidence" value="ECO:0007669"/>
    <property type="project" value="UniProtKB-KW"/>
</dbReference>
<name>A0ABR6PBK4_9SPIR</name>
<keyword evidence="5" id="KW-1185">Reference proteome</keyword>
<gene>
    <name evidence="4" type="ORF">HNP68_001264</name>
</gene>
<feature type="signal peptide" evidence="3">
    <location>
        <begin position="1"/>
        <end position="24"/>
    </location>
</feature>
<accession>A0ABR6PBK4</accession>
<keyword evidence="1" id="KW-0175">Coiled coil</keyword>
<feature type="region of interest" description="Disordered" evidence="2">
    <location>
        <begin position="92"/>
        <end position="111"/>
    </location>
</feature>
<dbReference type="EMBL" id="JACHFG010000031">
    <property type="protein sequence ID" value="MBB6043642.1"/>
    <property type="molecule type" value="Genomic_DNA"/>
</dbReference>
<dbReference type="RefSeq" id="WP_183221526.1">
    <property type="nucleotide sequence ID" value="NZ_CP179661.1"/>
</dbReference>
<dbReference type="Proteomes" id="UP000555838">
    <property type="component" value="Unassembled WGS sequence"/>
</dbReference>
<dbReference type="Pfam" id="PF06780">
    <property type="entry name" value="Erp_C"/>
    <property type="match status" value="1"/>
</dbReference>
<keyword evidence="4" id="KW-0540">Nuclease</keyword>
<sequence length="392" mass="45889">MKKKMFIVCSVFALIISCKNYASGEDLENSVKNVKQQVKGFKQGIEKKVKQGIEKQIKKFLDKEEKIISDDPTVYEIAEKLKEEEIKEKKENRKDFNLEEKENPKNDLKDNEDVKVLKPEPITLENKEPKLEIAETLKPKLPEIPKLPIVAKSVVKEKTEEEKAKEKREEDLKRRRREKYAEELKKMEERKKQREERRKLRELESGESFLEKVTTIKIVEIARKIDKITSDIDSINPKSYFEERTEVSGKEVEDKVTGAIYDDFTANTGSGEHTYYSSSHGHSLYYEWSNFLEDDEKLYKFLKEELESARKGLRAKIKIKEGNIEKNKDIVKVSDIKGDLEKIKDKLKELKEYLQSNANKEELKKVIKCVIDPDNSDCGLSDSDYINIRRRV</sequence>
<dbReference type="InterPro" id="IPR009618">
    <property type="entry name" value="Erp"/>
</dbReference>
<evidence type="ECO:0000256" key="3">
    <source>
        <dbReference type="SAM" id="SignalP"/>
    </source>
</evidence>
<evidence type="ECO:0000313" key="4">
    <source>
        <dbReference type="EMBL" id="MBB6043642.1"/>
    </source>
</evidence>
<organism evidence="4 5">
    <name type="scientific">Borreliella yangtzensis</name>
    <dbReference type="NCBI Taxonomy" id="683292"/>
    <lineage>
        <taxon>Bacteria</taxon>
        <taxon>Pseudomonadati</taxon>
        <taxon>Spirochaetota</taxon>
        <taxon>Spirochaetia</taxon>
        <taxon>Spirochaetales</taxon>
        <taxon>Borreliaceae</taxon>
        <taxon>Borreliella</taxon>
    </lineage>
</organism>
<keyword evidence="3" id="KW-0732">Signal</keyword>
<comment type="caution">
    <text evidence="4">The sequence shown here is derived from an EMBL/GenBank/DDBJ whole genome shotgun (WGS) entry which is preliminary data.</text>
</comment>
<evidence type="ECO:0000256" key="2">
    <source>
        <dbReference type="SAM" id="MobiDB-lite"/>
    </source>
</evidence>
<keyword evidence="4" id="KW-0378">Hydrolase</keyword>
<feature type="chain" id="PRO_5046621432" evidence="3">
    <location>
        <begin position="25"/>
        <end position="392"/>
    </location>
</feature>
<proteinExistence type="predicted"/>
<evidence type="ECO:0000256" key="1">
    <source>
        <dbReference type="SAM" id="Coils"/>
    </source>
</evidence>
<feature type="coiled-coil region" evidence="1">
    <location>
        <begin position="292"/>
        <end position="364"/>
    </location>
</feature>
<protein>
    <submittedName>
        <fullName evidence="4">DNA repair exonuclease SbcCD ATPase subunit</fullName>
    </submittedName>
</protein>